<comment type="caution">
    <text evidence="2">The sequence shown here is derived from an EMBL/GenBank/DDBJ whole genome shotgun (WGS) entry which is preliminary data.</text>
</comment>
<dbReference type="AlphaFoldDB" id="A0A366KAT8"/>
<proteinExistence type="predicted"/>
<protein>
    <submittedName>
        <fullName evidence="2">Uncharacterized protein</fullName>
    </submittedName>
</protein>
<name>A0A366KAT8_9BIFI</name>
<dbReference type="RefSeq" id="WP_113859340.1">
    <property type="nucleotide sequence ID" value="NZ_PDCG01000001.1"/>
</dbReference>
<reference evidence="2 3" key="1">
    <citation type="submission" date="2017-10" db="EMBL/GenBank/DDBJ databases">
        <title>Bifidobacterium xylocopum sp. nov. and Bifidobacterium aemilianum sp. nov., from the carpenter bee (Xylocopa violacea) digestive tract.</title>
        <authorList>
            <person name="Alberoni D."/>
            <person name="Baffoni L."/>
            <person name="Di Gioia D."/>
            <person name="Gaggia F."/>
            <person name="Biavati B."/>
        </authorList>
    </citation>
    <scope>NUCLEOTIDE SEQUENCE [LARGE SCALE GENOMIC DNA]</scope>
    <source>
        <strain evidence="2 3">XV10</strain>
    </source>
</reference>
<feature type="compositionally biased region" description="Low complexity" evidence="1">
    <location>
        <begin position="1"/>
        <end position="12"/>
    </location>
</feature>
<organism evidence="2 3">
    <name type="scientific">Bifidobacterium aemilianum</name>
    <dbReference type="NCBI Taxonomy" id="2493120"/>
    <lineage>
        <taxon>Bacteria</taxon>
        <taxon>Bacillati</taxon>
        <taxon>Actinomycetota</taxon>
        <taxon>Actinomycetes</taxon>
        <taxon>Bifidobacteriales</taxon>
        <taxon>Bifidobacteriaceae</taxon>
        <taxon>Bifidobacterium</taxon>
    </lineage>
</organism>
<feature type="compositionally biased region" description="Polar residues" evidence="1">
    <location>
        <begin position="40"/>
        <end position="60"/>
    </location>
</feature>
<evidence type="ECO:0000313" key="3">
    <source>
        <dbReference type="Proteomes" id="UP000252530"/>
    </source>
</evidence>
<evidence type="ECO:0000313" key="2">
    <source>
        <dbReference type="EMBL" id="RBP98362.1"/>
    </source>
</evidence>
<sequence>MSETAATPAAMGAGKGAGQAGLADAARYRTDTDGLGGTSALGQTGSQPQHASPVDDSQQKAPEMTSDADPHEGPAAQAELLGRFPLLAQLKGKEVVEQVPIFQSVLDDLQKRLNESRQ</sequence>
<accession>A0A366KAT8</accession>
<dbReference type="Proteomes" id="UP000252530">
    <property type="component" value="Unassembled WGS sequence"/>
</dbReference>
<feature type="region of interest" description="Disordered" evidence="1">
    <location>
        <begin position="1"/>
        <end position="78"/>
    </location>
</feature>
<dbReference type="EMBL" id="PDCG01000001">
    <property type="protein sequence ID" value="RBP98362.1"/>
    <property type="molecule type" value="Genomic_DNA"/>
</dbReference>
<keyword evidence="3" id="KW-1185">Reference proteome</keyword>
<gene>
    <name evidence="2" type="ORF">CRD60_00330</name>
</gene>
<evidence type="ECO:0000256" key="1">
    <source>
        <dbReference type="SAM" id="MobiDB-lite"/>
    </source>
</evidence>